<keyword evidence="1" id="KW-0732">Signal</keyword>
<evidence type="ECO:0000256" key="1">
    <source>
        <dbReference type="SAM" id="SignalP"/>
    </source>
</evidence>
<dbReference type="AlphaFoldDB" id="A0A6C2YQS4"/>
<reference evidence="3" key="1">
    <citation type="submission" date="2019-04" db="EMBL/GenBank/DDBJ databases">
        <authorList>
            <consortium name="Science for Life Laboratories"/>
        </authorList>
    </citation>
    <scope>NUCLEOTIDE SEQUENCE</scope>
    <source>
        <strain evidence="3">MBLW1</strain>
    </source>
</reference>
<dbReference type="RefSeq" id="WP_162659140.1">
    <property type="nucleotide sequence ID" value="NZ_LR593887.1"/>
</dbReference>
<feature type="chain" id="PRO_5033534891" description="Fibronectin type-III domain-containing protein" evidence="1">
    <location>
        <begin position="24"/>
        <end position="484"/>
    </location>
</feature>
<dbReference type="GO" id="GO:0016787">
    <property type="term" value="F:hydrolase activity"/>
    <property type="evidence" value="ECO:0007669"/>
    <property type="project" value="InterPro"/>
</dbReference>
<dbReference type="PANTHER" id="PTHR43143">
    <property type="entry name" value="METALLOPHOSPHOESTERASE, CALCINEURIN SUPERFAMILY"/>
    <property type="match status" value="1"/>
</dbReference>
<name>A0A6C2YQS4_9BACT</name>
<dbReference type="EMBL" id="LR586016">
    <property type="protein sequence ID" value="VIP03998.1"/>
    <property type="molecule type" value="Genomic_DNA"/>
</dbReference>
<dbReference type="InterPro" id="IPR051918">
    <property type="entry name" value="STPP_CPPED1"/>
</dbReference>
<dbReference type="KEGG" id="tim:GMBLW1_51950"/>
<dbReference type="Proteomes" id="UP000464378">
    <property type="component" value="Chromosome"/>
</dbReference>
<dbReference type="SMART" id="SM00060">
    <property type="entry name" value="FN3"/>
    <property type="match status" value="1"/>
</dbReference>
<dbReference type="PANTHER" id="PTHR43143:SF1">
    <property type="entry name" value="SERINE_THREONINE-PROTEIN PHOSPHATASE CPPED1"/>
    <property type="match status" value="1"/>
</dbReference>
<sequence>MLRQIFGCAGLFAATLVAISALCVDGVRGQDKKGGGPKHVFAGMPPAPPFNVILARPTDLSVTVSVMAYKDVIARISYGMSSGKLEKQTDDRQLKKGEPVEFVLTGLEPNTRYFYRLHTRDGAEKEFKADDERTFHTHRKPGSPFVFTIQSDSHLDQNTRAAVYERTLANALADKPDFHIDLGDTFMTDKYGKDYKAALPQYIAQRYYFGRVAHSAPLFLVLGNHDGEKRDGYDGTTECMSVWSCLNRKKLFPNPYPNGFYTGNKTEVKHVGRVENYYAWEWGDALFVAVDPFWNSPRVGKNNPDGNWTRTLGKEQYEWLAATLSGSKAKFKFVFTHHLVGGLDENSRGGSEAATLYEWGGKGKDGKDVFKEKRPGWDMPIHQLLTKHKASVVFHGHDHFYAHQELDDVKYVMVPQPGHPGMDRLRNVEDYGYIRGDFLPPSGHIRVTVAADKATVEYVRAYLPQSETATRKNGQVGHAFKIVP</sequence>
<feature type="signal peptide" evidence="1">
    <location>
        <begin position="1"/>
        <end position="23"/>
    </location>
</feature>
<dbReference type="InterPro" id="IPR029052">
    <property type="entry name" value="Metallo-depent_PP-like"/>
</dbReference>
<dbReference type="Pfam" id="PF00149">
    <property type="entry name" value="Metallophos"/>
    <property type="match status" value="1"/>
</dbReference>
<gene>
    <name evidence="3" type="ORF">GMBLW1_51950</name>
</gene>
<accession>A0A6C2YQS4</accession>
<dbReference type="InParanoid" id="A0A6C2YQS4"/>
<keyword evidence="4" id="KW-1185">Reference proteome</keyword>
<dbReference type="InterPro" id="IPR003961">
    <property type="entry name" value="FN3_dom"/>
</dbReference>
<dbReference type="SUPFAM" id="SSF56300">
    <property type="entry name" value="Metallo-dependent phosphatases"/>
    <property type="match status" value="1"/>
</dbReference>
<proteinExistence type="predicted"/>
<feature type="domain" description="Fibronectin type-III" evidence="2">
    <location>
        <begin position="46"/>
        <end position="126"/>
    </location>
</feature>
<protein>
    <recommendedName>
        <fullName evidence="2">Fibronectin type-III domain-containing protein</fullName>
    </recommendedName>
</protein>
<evidence type="ECO:0000313" key="3">
    <source>
        <dbReference type="EMBL" id="VIP03998.1"/>
    </source>
</evidence>
<dbReference type="InterPro" id="IPR004843">
    <property type="entry name" value="Calcineurin-like_PHP"/>
</dbReference>
<evidence type="ECO:0000259" key="2">
    <source>
        <dbReference type="SMART" id="SM00060"/>
    </source>
</evidence>
<organism evidence="3">
    <name type="scientific">Tuwongella immobilis</name>
    <dbReference type="NCBI Taxonomy" id="692036"/>
    <lineage>
        <taxon>Bacteria</taxon>
        <taxon>Pseudomonadati</taxon>
        <taxon>Planctomycetota</taxon>
        <taxon>Planctomycetia</taxon>
        <taxon>Gemmatales</taxon>
        <taxon>Gemmataceae</taxon>
        <taxon>Tuwongella</taxon>
    </lineage>
</organism>
<dbReference type="EMBL" id="LR593887">
    <property type="protein sequence ID" value="VTS05363.1"/>
    <property type="molecule type" value="Genomic_DNA"/>
</dbReference>
<dbReference type="Gene3D" id="3.60.21.10">
    <property type="match status" value="1"/>
</dbReference>
<evidence type="ECO:0000313" key="4">
    <source>
        <dbReference type="Proteomes" id="UP000464378"/>
    </source>
</evidence>